<sequence>MPLMDNMLCSVLATNMNTMFLQSQETINIEYIAKQAKLFFTQDGWMAPDCVALMAITAQCIDNEIVMRDLNLIH</sequence>
<evidence type="ECO:0000313" key="1">
    <source>
        <dbReference type="EMBL" id="KNZ53967.1"/>
    </source>
</evidence>
<protein>
    <submittedName>
        <fullName evidence="1">Uncharacterized protein</fullName>
    </submittedName>
</protein>
<dbReference type="Proteomes" id="UP000037035">
    <property type="component" value="Unassembled WGS sequence"/>
</dbReference>
<reference evidence="1 2" key="1">
    <citation type="submission" date="2015-08" db="EMBL/GenBank/DDBJ databases">
        <title>Next Generation Sequencing and Analysis of the Genome of Puccinia sorghi L Schw, the Causal Agent of Maize Common Rust.</title>
        <authorList>
            <person name="Rochi L."/>
            <person name="Burguener G."/>
            <person name="Darino M."/>
            <person name="Turjanski A."/>
            <person name="Kreff E."/>
            <person name="Dieguez M.J."/>
            <person name="Sacco F."/>
        </authorList>
    </citation>
    <scope>NUCLEOTIDE SEQUENCE [LARGE SCALE GENOMIC DNA]</scope>
    <source>
        <strain evidence="1 2">RO10H11247</strain>
    </source>
</reference>
<dbReference type="EMBL" id="LAVV01008046">
    <property type="protein sequence ID" value="KNZ53967.1"/>
    <property type="molecule type" value="Genomic_DNA"/>
</dbReference>
<accession>A0A0L6V0E7</accession>
<dbReference type="VEuPathDB" id="FungiDB:VP01_308g8"/>
<gene>
    <name evidence="1" type="ORF">VP01_308g8</name>
</gene>
<comment type="caution">
    <text evidence="1">The sequence shown here is derived from an EMBL/GenBank/DDBJ whole genome shotgun (WGS) entry which is preliminary data.</text>
</comment>
<organism evidence="1 2">
    <name type="scientific">Puccinia sorghi</name>
    <dbReference type="NCBI Taxonomy" id="27349"/>
    <lineage>
        <taxon>Eukaryota</taxon>
        <taxon>Fungi</taxon>
        <taxon>Dikarya</taxon>
        <taxon>Basidiomycota</taxon>
        <taxon>Pucciniomycotina</taxon>
        <taxon>Pucciniomycetes</taxon>
        <taxon>Pucciniales</taxon>
        <taxon>Pucciniaceae</taxon>
        <taxon>Puccinia</taxon>
    </lineage>
</organism>
<proteinExistence type="predicted"/>
<dbReference type="AlphaFoldDB" id="A0A0L6V0E7"/>
<name>A0A0L6V0E7_9BASI</name>
<evidence type="ECO:0000313" key="2">
    <source>
        <dbReference type="Proteomes" id="UP000037035"/>
    </source>
</evidence>
<keyword evidence="2" id="KW-1185">Reference proteome</keyword>